<dbReference type="Pfam" id="PF13432">
    <property type="entry name" value="TPR_16"/>
    <property type="match status" value="1"/>
</dbReference>
<dbReference type="InterPro" id="IPR011990">
    <property type="entry name" value="TPR-like_helical_dom_sf"/>
</dbReference>
<keyword evidence="1" id="KW-0802">TPR repeat</keyword>
<organism evidence="3 4">
    <name type="scientific">Colwellia demingiae</name>
    <dbReference type="NCBI Taxonomy" id="89401"/>
    <lineage>
        <taxon>Bacteria</taxon>
        <taxon>Pseudomonadati</taxon>
        <taxon>Pseudomonadota</taxon>
        <taxon>Gammaproteobacteria</taxon>
        <taxon>Alteromonadales</taxon>
        <taxon>Colwelliaceae</taxon>
        <taxon>Colwellia</taxon>
    </lineage>
</organism>
<protein>
    <submittedName>
        <fullName evidence="3">Tetratricopeptide repeat protein</fullName>
    </submittedName>
</protein>
<dbReference type="SMART" id="SM00028">
    <property type="entry name" value="TPR"/>
    <property type="match status" value="3"/>
</dbReference>
<comment type="caution">
    <text evidence="3">The sequence shown here is derived from an EMBL/GenBank/DDBJ whole genome shotgun (WGS) entry which is preliminary data.</text>
</comment>
<reference evidence="3 4" key="1">
    <citation type="submission" date="2019-07" db="EMBL/GenBank/DDBJ databases">
        <title>Genomes of sea-ice associated Colwellia species.</title>
        <authorList>
            <person name="Bowman J.P."/>
        </authorList>
    </citation>
    <scope>NUCLEOTIDE SEQUENCE [LARGE SCALE GENOMIC DNA]</scope>
    <source>
        <strain evidence="3 4">ACAM 459</strain>
    </source>
</reference>
<dbReference type="InterPro" id="IPR019734">
    <property type="entry name" value="TPR_rpt"/>
</dbReference>
<dbReference type="RefSeq" id="WP_146782581.1">
    <property type="nucleotide sequence ID" value="NZ_VOLT01000001.1"/>
</dbReference>
<dbReference type="PANTHER" id="PTHR12558:SF13">
    <property type="entry name" value="CELL DIVISION CYCLE PROTEIN 27 HOMOLOG"/>
    <property type="match status" value="1"/>
</dbReference>
<feature type="transmembrane region" description="Helical" evidence="2">
    <location>
        <begin position="12"/>
        <end position="31"/>
    </location>
</feature>
<keyword evidence="2" id="KW-0812">Transmembrane</keyword>
<accession>A0A5C6QS74</accession>
<evidence type="ECO:0000256" key="2">
    <source>
        <dbReference type="SAM" id="Phobius"/>
    </source>
</evidence>
<sequence>MDNFLAQLRHRQVFKVATIYAVSAWPLIQIADLAVPALGLPDSVMTVLLQVFLVGFPVSLIFSWLYNFTSKGIVRVKDGGTQESTPQVNIQTTLSIAGTLALAVVVTLACQLWLEGQTPQKSVLQAGEQQPIAKNVLSNGKKESIAILPFIPFSNDVEDEFFADGMVEELLNLLAKIPDLQVAARTSSFAYKGVSNKTIVEIGRELGVDTILEGSIRKNDTTNRIRVTAQLIKVSTGEHLWSETYDREYRDIFQIQDDIARAVVDKMKVTLLGITTPFESVAETNNVDAMVAFGKGQQELAHRTAPSINKALQHFKDAVKFDSDYARAFVSIANANILLALYGNLPEKQANSAAKKALNTAFKLNPNLAAAHATQGLLLTASDSEKAEQSFIKAININPNYAMTYMWYGSLLQSRGDVSGAHKLFEQAYLLDPKSPVAAYNVAWGYYQTGSEKKAMDIFSQIISNDPYYPGAYNLVGDILSTRGRLDESISMYARALDVDPVNKMAIKGLLIANMDMGKIEQTQKWFDYANKQESQFSADDVNFMKARFYATQGDVNKALNSLKDIKFTGEKAAMNDYIEGEIAFYQGKYAQAITAFKRLRSITSMKQDFFYHLSEGQSAIHLAYAYLQIEDFAQAQTIIDGFIQFLDKDKSKKSNEPSYYYNMALINALQNKDSETYQYLQGAIDAGWIRVWQADLEPILAKINKEEQFGQMMGGIRARLATMRSRSKGDNTFLLADSDTF</sequence>
<feature type="repeat" description="TPR" evidence="1">
    <location>
        <begin position="470"/>
        <end position="503"/>
    </location>
</feature>
<keyword evidence="4" id="KW-1185">Reference proteome</keyword>
<gene>
    <name evidence="3" type="ORF">ESZ36_01565</name>
</gene>
<dbReference type="Proteomes" id="UP000321822">
    <property type="component" value="Unassembled WGS sequence"/>
</dbReference>
<dbReference type="PROSITE" id="PS50005">
    <property type="entry name" value="TPR"/>
    <property type="match status" value="2"/>
</dbReference>
<evidence type="ECO:0000313" key="4">
    <source>
        <dbReference type="Proteomes" id="UP000321822"/>
    </source>
</evidence>
<dbReference type="EMBL" id="VOLT01000001">
    <property type="protein sequence ID" value="TWX71945.1"/>
    <property type="molecule type" value="Genomic_DNA"/>
</dbReference>
<dbReference type="Gene3D" id="1.25.40.10">
    <property type="entry name" value="Tetratricopeptide repeat domain"/>
    <property type="match status" value="2"/>
</dbReference>
<proteinExistence type="predicted"/>
<keyword evidence="2" id="KW-1133">Transmembrane helix</keyword>
<feature type="repeat" description="TPR" evidence="1">
    <location>
        <begin position="402"/>
        <end position="435"/>
    </location>
</feature>
<evidence type="ECO:0000256" key="1">
    <source>
        <dbReference type="PROSITE-ProRule" id="PRU00339"/>
    </source>
</evidence>
<feature type="transmembrane region" description="Helical" evidence="2">
    <location>
        <begin position="43"/>
        <end position="67"/>
    </location>
</feature>
<dbReference type="Pfam" id="PF13181">
    <property type="entry name" value="TPR_8"/>
    <property type="match status" value="1"/>
</dbReference>
<dbReference type="Gene3D" id="3.40.50.10610">
    <property type="entry name" value="ABC-type transport auxiliary lipoprotein component"/>
    <property type="match status" value="1"/>
</dbReference>
<dbReference type="AlphaFoldDB" id="A0A5C6QS74"/>
<keyword evidence="2" id="KW-0472">Membrane</keyword>
<dbReference type="PANTHER" id="PTHR12558">
    <property type="entry name" value="CELL DIVISION CYCLE 16,23,27"/>
    <property type="match status" value="1"/>
</dbReference>
<dbReference type="SUPFAM" id="SSF48452">
    <property type="entry name" value="TPR-like"/>
    <property type="match status" value="2"/>
</dbReference>
<name>A0A5C6QS74_9GAMM</name>
<dbReference type="OrthoDB" id="7052061at2"/>
<feature type="transmembrane region" description="Helical" evidence="2">
    <location>
        <begin position="88"/>
        <end position="114"/>
    </location>
</feature>
<evidence type="ECO:0000313" key="3">
    <source>
        <dbReference type="EMBL" id="TWX71945.1"/>
    </source>
</evidence>